<dbReference type="PROSITE" id="PS51144">
    <property type="entry name" value="ALPHA_CA_2"/>
    <property type="match status" value="1"/>
</dbReference>
<evidence type="ECO:0000256" key="8">
    <source>
        <dbReference type="SAM" id="SignalP"/>
    </source>
</evidence>
<proteinExistence type="inferred from homology"/>
<keyword evidence="3" id="KW-0479">Metal-binding</keyword>
<dbReference type="SUPFAM" id="SSF51069">
    <property type="entry name" value="Carbonic anhydrase"/>
    <property type="match status" value="1"/>
</dbReference>
<keyword evidence="8" id="KW-0732">Signal</keyword>
<organism evidence="10 11">
    <name type="scientific">Cyclostephanos tholiformis</name>
    <dbReference type="NCBI Taxonomy" id="382380"/>
    <lineage>
        <taxon>Eukaryota</taxon>
        <taxon>Sar</taxon>
        <taxon>Stramenopiles</taxon>
        <taxon>Ochrophyta</taxon>
        <taxon>Bacillariophyta</taxon>
        <taxon>Coscinodiscophyceae</taxon>
        <taxon>Thalassiosirophycidae</taxon>
        <taxon>Stephanodiscales</taxon>
        <taxon>Stephanodiscaceae</taxon>
        <taxon>Cyclostephanos</taxon>
    </lineage>
</organism>
<feature type="region of interest" description="Disordered" evidence="7">
    <location>
        <begin position="80"/>
        <end position="123"/>
    </location>
</feature>
<sequence length="538" mass="60190">MIHHFIVLCLLQFLRVTTSRTWMDTIDLKILQNDGMPRVSSPGNKTEDQDITKNSMDAQHMVIKINGFITTLFEEVDPFRVTDEPSSSPSYHPTSTPSDGSSGSPTGGPSQPLPTSAPTFSVAPIPNNPKAGYFNYDPLSIYGPNGWKNIQMIEQDDPGNFWHTYDLGDAEVSNECGSNKKQSPIDVCKSPRDTCTETHEMRPLPGDYKMDSTFISKQILPNKLRLIMSPRTGEEPDPPQIDFSSTGQGLIDMTNIDFKFPSEHTVCGRRFDGEMQYYAYNPGRKRFLAVSFLLEANESNPKNEHLQQVINSFILVYKDDEKQCKERQSLMSSTNSSMLSGLEERTHSLASSFLATRKNSSDTFERGGSSRNLRDIDFNDINKSSSNLTVGKGKHHTPSISARSRERQLAMSWHPFHPDIQKTVHFWGYSGSITDPPCTAMVDWKVMDVPTPISTLQLAQFKEILFNHVDGYCHQTSVHNTKGSVARPTQAPRDYYKCTRGDYVSDEEAVICGLGGCKRPFGAGLNPYYPPLVDVTVP</sequence>
<dbReference type="GO" id="GO:0046872">
    <property type="term" value="F:metal ion binding"/>
    <property type="evidence" value="ECO:0007669"/>
    <property type="project" value="UniProtKB-KW"/>
</dbReference>
<comment type="catalytic activity">
    <reaction evidence="6">
        <text>hydrogencarbonate + H(+) = CO2 + H2O</text>
        <dbReference type="Rhea" id="RHEA:10748"/>
        <dbReference type="ChEBI" id="CHEBI:15377"/>
        <dbReference type="ChEBI" id="CHEBI:15378"/>
        <dbReference type="ChEBI" id="CHEBI:16526"/>
        <dbReference type="ChEBI" id="CHEBI:17544"/>
        <dbReference type="EC" id="4.2.1.1"/>
    </reaction>
</comment>
<dbReference type="PANTHER" id="PTHR18952:SF265">
    <property type="entry name" value="CARBONIC ANHYDRASE"/>
    <property type="match status" value="1"/>
</dbReference>
<evidence type="ECO:0000256" key="3">
    <source>
        <dbReference type="ARBA" id="ARBA00022723"/>
    </source>
</evidence>
<feature type="compositionally biased region" description="Low complexity" evidence="7">
    <location>
        <begin position="85"/>
        <end position="116"/>
    </location>
</feature>
<dbReference type="Gene3D" id="3.10.200.10">
    <property type="entry name" value="Alpha carbonic anhydrase"/>
    <property type="match status" value="2"/>
</dbReference>
<reference evidence="10 11" key="1">
    <citation type="submission" date="2024-10" db="EMBL/GenBank/DDBJ databases">
        <title>Updated reference genomes for cyclostephanoid diatoms.</title>
        <authorList>
            <person name="Roberts W.R."/>
            <person name="Alverson A.J."/>
        </authorList>
    </citation>
    <scope>NUCLEOTIDE SEQUENCE [LARGE SCALE GENOMIC DNA]</scope>
    <source>
        <strain evidence="10 11">AJA228-03</strain>
    </source>
</reference>
<dbReference type="SMART" id="SM01057">
    <property type="entry name" value="Carb_anhydrase"/>
    <property type="match status" value="1"/>
</dbReference>
<evidence type="ECO:0000313" key="11">
    <source>
        <dbReference type="Proteomes" id="UP001530377"/>
    </source>
</evidence>
<keyword evidence="5" id="KW-0456">Lyase</keyword>
<dbReference type="EMBL" id="JALLPB020000276">
    <property type="protein sequence ID" value="KAL3811147.1"/>
    <property type="molecule type" value="Genomic_DNA"/>
</dbReference>
<feature type="chain" id="PRO_5044755128" description="carbonic anhydrase" evidence="8">
    <location>
        <begin position="20"/>
        <end position="538"/>
    </location>
</feature>
<evidence type="ECO:0000256" key="7">
    <source>
        <dbReference type="SAM" id="MobiDB-lite"/>
    </source>
</evidence>
<protein>
    <recommendedName>
        <fullName evidence="2">carbonic anhydrase</fullName>
        <ecNumber evidence="2">4.2.1.1</ecNumber>
    </recommendedName>
</protein>
<comment type="similarity">
    <text evidence="1">Belongs to the alpha-carbonic anhydrase family.</text>
</comment>
<evidence type="ECO:0000259" key="9">
    <source>
        <dbReference type="PROSITE" id="PS51144"/>
    </source>
</evidence>
<accession>A0ABD3RFM8</accession>
<evidence type="ECO:0000256" key="2">
    <source>
        <dbReference type="ARBA" id="ARBA00012925"/>
    </source>
</evidence>
<dbReference type="Pfam" id="PF00194">
    <property type="entry name" value="Carb_anhydrase"/>
    <property type="match status" value="1"/>
</dbReference>
<comment type="caution">
    <text evidence="10">The sequence shown here is derived from an EMBL/GenBank/DDBJ whole genome shotgun (WGS) entry which is preliminary data.</text>
</comment>
<evidence type="ECO:0000256" key="6">
    <source>
        <dbReference type="ARBA" id="ARBA00048348"/>
    </source>
</evidence>
<name>A0ABD3RFM8_9STRA</name>
<dbReference type="InterPro" id="IPR023561">
    <property type="entry name" value="Carbonic_anhydrase_a-class"/>
</dbReference>
<feature type="domain" description="Alpha-carbonic anhydrase" evidence="9">
    <location>
        <begin position="132"/>
        <end position="498"/>
    </location>
</feature>
<gene>
    <name evidence="10" type="ORF">ACHAXA_001362</name>
</gene>
<dbReference type="EC" id="4.2.1.1" evidence="2"/>
<evidence type="ECO:0000256" key="1">
    <source>
        <dbReference type="ARBA" id="ARBA00010718"/>
    </source>
</evidence>
<dbReference type="InterPro" id="IPR001148">
    <property type="entry name" value="CA_dom"/>
</dbReference>
<evidence type="ECO:0000313" key="10">
    <source>
        <dbReference type="EMBL" id="KAL3811147.1"/>
    </source>
</evidence>
<dbReference type="AlphaFoldDB" id="A0ABD3RFM8"/>
<evidence type="ECO:0000256" key="4">
    <source>
        <dbReference type="ARBA" id="ARBA00022833"/>
    </source>
</evidence>
<keyword evidence="4" id="KW-0862">Zinc</keyword>
<dbReference type="GO" id="GO:0004089">
    <property type="term" value="F:carbonate dehydratase activity"/>
    <property type="evidence" value="ECO:0007669"/>
    <property type="project" value="UniProtKB-EC"/>
</dbReference>
<dbReference type="InterPro" id="IPR036398">
    <property type="entry name" value="CA_dom_sf"/>
</dbReference>
<feature type="signal peptide" evidence="8">
    <location>
        <begin position="1"/>
        <end position="19"/>
    </location>
</feature>
<evidence type="ECO:0000256" key="5">
    <source>
        <dbReference type="ARBA" id="ARBA00023239"/>
    </source>
</evidence>
<dbReference type="Proteomes" id="UP001530377">
    <property type="component" value="Unassembled WGS sequence"/>
</dbReference>
<keyword evidence="11" id="KW-1185">Reference proteome</keyword>
<dbReference type="PANTHER" id="PTHR18952">
    <property type="entry name" value="CARBONIC ANHYDRASE"/>
    <property type="match status" value="1"/>
</dbReference>